<dbReference type="CDD" id="cd02230">
    <property type="entry name" value="cupin_HP0902-like"/>
    <property type="match status" value="1"/>
</dbReference>
<dbReference type="SUPFAM" id="SSF51182">
    <property type="entry name" value="RmlC-like cupins"/>
    <property type="match status" value="1"/>
</dbReference>
<dbReference type="Gene3D" id="2.60.120.10">
    <property type="entry name" value="Jelly Rolls"/>
    <property type="match status" value="1"/>
</dbReference>
<organism evidence="2 3">
    <name type="scientific">Corynebacterium suranareeae</name>
    <dbReference type="NCBI Taxonomy" id="2506452"/>
    <lineage>
        <taxon>Bacteria</taxon>
        <taxon>Bacillati</taxon>
        <taxon>Actinomycetota</taxon>
        <taxon>Actinomycetes</taxon>
        <taxon>Mycobacteriales</taxon>
        <taxon>Corynebacteriaceae</taxon>
        <taxon>Corynebacterium</taxon>
    </lineage>
</organism>
<dbReference type="InterPro" id="IPR011051">
    <property type="entry name" value="RmlC_Cupin_sf"/>
</dbReference>
<sequence>MSESIEPMSSVNISERADELMEKAAQAHSGRATHVFRAIPKGSLSQVLLALRKDHELSEHENPGEALLHVLKGRVRLVVGDQSIDLGEDDHVVIPQHHHSLIALEDAAVFLTVVIQRPHI</sequence>
<gene>
    <name evidence="2" type="ORF">N24_2794</name>
</gene>
<dbReference type="PANTHER" id="PTHR37694:SF1">
    <property type="entry name" value="SLR8022 PROTEIN"/>
    <property type="match status" value="1"/>
</dbReference>
<keyword evidence="3" id="KW-1185">Reference proteome</keyword>
<evidence type="ECO:0000313" key="3">
    <source>
        <dbReference type="Proteomes" id="UP000218244"/>
    </source>
</evidence>
<accession>A0A160PTE1</accession>
<evidence type="ECO:0000259" key="1">
    <source>
        <dbReference type="Pfam" id="PF07883"/>
    </source>
</evidence>
<dbReference type="Pfam" id="PF07883">
    <property type="entry name" value="Cupin_2"/>
    <property type="match status" value="1"/>
</dbReference>
<evidence type="ECO:0000313" key="2">
    <source>
        <dbReference type="EMBL" id="BAU97056.1"/>
    </source>
</evidence>
<dbReference type="KEGG" id="csur:N24_2794"/>
<dbReference type="InterPro" id="IPR013096">
    <property type="entry name" value="Cupin_2"/>
</dbReference>
<feature type="domain" description="Cupin type-2" evidence="1">
    <location>
        <begin position="55"/>
        <end position="113"/>
    </location>
</feature>
<reference evidence="2 3" key="1">
    <citation type="submission" date="2016-02" db="EMBL/GenBank/DDBJ databases">
        <title>Corynebacterium glutamicum N24 whole genome sequencing project.</title>
        <authorList>
            <person name="Matsutani M."/>
            <person name="Nangtapong N."/>
            <person name="Yakushi T."/>
            <person name="Matsushita K."/>
        </authorList>
    </citation>
    <scope>NUCLEOTIDE SEQUENCE [LARGE SCALE GENOMIC DNA]</scope>
    <source>
        <strain evidence="2 3">N24</strain>
    </source>
</reference>
<dbReference type="EMBL" id="AP017369">
    <property type="protein sequence ID" value="BAU97056.1"/>
    <property type="molecule type" value="Genomic_DNA"/>
</dbReference>
<dbReference type="PANTHER" id="PTHR37694">
    <property type="entry name" value="SLR8022 PROTEIN"/>
    <property type="match status" value="1"/>
</dbReference>
<dbReference type="Proteomes" id="UP000218244">
    <property type="component" value="Chromosome"/>
</dbReference>
<dbReference type="InterPro" id="IPR014710">
    <property type="entry name" value="RmlC-like_jellyroll"/>
</dbReference>
<proteinExistence type="predicted"/>
<dbReference type="AlphaFoldDB" id="A0A160PTE1"/>
<protein>
    <submittedName>
        <fullName evidence="2">Cupin domain-containing protein</fullName>
    </submittedName>
</protein>
<dbReference type="RefSeq" id="WP_096458494.1">
    <property type="nucleotide sequence ID" value="NZ_AP017369.1"/>
</dbReference>
<name>A0A160PTE1_9CORY</name>